<keyword evidence="2" id="KW-0812">Transmembrane</keyword>
<feature type="transmembrane region" description="Helical" evidence="2">
    <location>
        <begin position="589"/>
        <end position="611"/>
    </location>
</feature>
<feature type="compositionally biased region" description="Low complexity" evidence="1">
    <location>
        <begin position="170"/>
        <end position="181"/>
    </location>
</feature>
<feature type="compositionally biased region" description="Basic and acidic residues" evidence="1">
    <location>
        <begin position="377"/>
        <end position="398"/>
    </location>
</feature>
<feature type="transmembrane region" description="Helical" evidence="2">
    <location>
        <begin position="452"/>
        <end position="471"/>
    </location>
</feature>
<feature type="region of interest" description="Disordered" evidence="1">
    <location>
        <begin position="647"/>
        <end position="701"/>
    </location>
</feature>
<feature type="transmembrane region" description="Helical" evidence="2">
    <location>
        <begin position="478"/>
        <end position="499"/>
    </location>
</feature>
<feature type="transmembrane region" description="Helical" evidence="2">
    <location>
        <begin position="97"/>
        <end position="122"/>
    </location>
</feature>
<accession>A0A139AUH2</accession>
<proteinExistence type="predicted"/>
<feature type="transmembrane region" description="Helical" evidence="2">
    <location>
        <begin position="505"/>
        <end position="525"/>
    </location>
</feature>
<dbReference type="EMBL" id="KQ965735">
    <property type="protein sequence ID" value="KXS20390.1"/>
    <property type="molecule type" value="Genomic_DNA"/>
</dbReference>
<reference evidence="3 4" key="1">
    <citation type="journal article" date="2015" name="Genome Biol. Evol.">
        <title>Phylogenomic analyses indicate that early fungi evolved digesting cell walls of algal ancestors of land plants.</title>
        <authorList>
            <person name="Chang Y."/>
            <person name="Wang S."/>
            <person name="Sekimoto S."/>
            <person name="Aerts A.L."/>
            <person name="Choi C."/>
            <person name="Clum A."/>
            <person name="LaButti K.M."/>
            <person name="Lindquist E.A."/>
            <person name="Yee Ngan C."/>
            <person name="Ohm R.A."/>
            <person name="Salamov A.A."/>
            <person name="Grigoriev I.V."/>
            <person name="Spatafora J.W."/>
            <person name="Berbee M.L."/>
        </authorList>
    </citation>
    <scope>NUCLEOTIDE SEQUENCE [LARGE SCALE GENOMIC DNA]</scope>
    <source>
        <strain evidence="3 4">JEL478</strain>
    </source>
</reference>
<keyword evidence="4" id="KW-1185">Reference proteome</keyword>
<protein>
    <submittedName>
        <fullName evidence="3">Uncharacterized protein</fullName>
    </submittedName>
</protein>
<dbReference type="OrthoDB" id="10479455at2759"/>
<keyword evidence="2" id="KW-1133">Transmembrane helix</keyword>
<gene>
    <name evidence="3" type="ORF">M427DRAFT_151770</name>
</gene>
<evidence type="ECO:0000313" key="3">
    <source>
        <dbReference type="EMBL" id="KXS20390.1"/>
    </source>
</evidence>
<feature type="transmembrane region" description="Helical" evidence="2">
    <location>
        <begin position="67"/>
        <end position="90"/>
    </location>
</feature>
<dbReference type="AlphaFoldDB" id="A0A139AUH2"/>
<feature type="transmembrane region" description="Helical" evidence="2">
    <location>
        <begin position="21"/>
        <end position="47"/>
    </location>
</feature>
<feature type="compositionally biased region" description="Basic residues" evidence="1">
    <location>
        <begin position="183"/>
        <end position="196"/>
    </location>
</feature>
<keyword evidence="2" id="KW-0472">Membrane</keyword>
<feature type="transmembrane region" description="Helical" evidence="2">
    <location>
        <begin position="707"/>
        <end position="726"/>
    </location>
</feature>
<name>A0A139AUH2_GONPJ</name>
<dbReference type="Proteomes" id="UP000070544">
    <property type="component" value="Unassembled WGS sequence"/>
</dbReference>
<organism evidence="3 4">
    <name type="scientific">Gonapodya prolifera (strain JEL478)</name>
    <name type="common">Monoblepharis prolifera</name>
    <dbReference type="NCBI Taxonomy" id="1344416"/>
    <lineage>
        <taxon>Eukaryota</taxon>
        <taxon>Fungi</taxon>
        <taxon>Fungi incertae sedis</taxon>
        <taxon>Chytridiomycota</taxon>
        <taxon>Chytridiomycota incertae sedis</taxon>
        <taxon>Monoblepharidomycetes</taxon>
        <taxon>Monoblepharidales</taxon>
        <taxon>Gonapodyaceae</taxon>
        <taxon>Gonapodya</taxon>
    </lineage>
</organism>
<feature type="transmembrane region" description="Helical" evidence="2">
    <location>
        <begin position="623"/>
        <end position="642"/>
    </location>
</feature>
<feature type="compositionally biased region" description="Basic and acidic residues" evidence="1">
    <location>
        <begin position="680"/>
        <end position="695"/>
    </location>
</feature>
<evidence type="ECO:0000256" key="1">
    <source>
        <dbReference type="SAM" id="MobiDB-lite"/>
    </source>
</evidence>
<evidence type="ECO:0000313" key="4">
    <source>
        <dbReference type="Proteomes" id="UP000070544"/>
    </source>
</evidence>
<feature type="region of interest" description="Disordered" evidence="1">
    <location>
        <begin position="374"/>
        <end position="411"/>
    </location>
</feature>
<evidence type="ECO:0000256" key="2">
    <source>
        <dbReference type="SAM" id="Phobius"/>
    </source>
</evidence>
<feature type="region of interest" description="Disordered" evidence="1">
    <location>
        <begin position="170"/>
        <end position="214"/>
    </location>
</feature>
<feature type="region of interest" description="Disordered" evidence="1">
    <location>
        <begin position="296"/>
        <end position="316"/>
    </location>
</feature>
<sequence length="735" mass="81316">MPKSTPRVPFELMLAPVSLQSAYTGALLALLTLAVSVPIALLATSHWDLAELLSKASAIVYTDAEGLVPLILHPDVLLWTEIGVIFLLFWSSYGVAVIVLPFSLIGAAVFAFAVPAFVPFLLPLERTGVRALMQSVCTFTAARALSFFVADIAQEWHDLGVAEGIIKSPSGAKESSESESASVKHHVSHAVRRRRQPSTSTSDEKQPRAIKTTSGMLGVLSPQSRRVFRLVRRLFLRPYLWRHLEARFPESRIHWVTPMGSTQRATSPTRSPNLSPQSSLHILRTGLAPPKVAIKASSPTRAQDWRSKLPSPASSGFLTGETSLLGMTIGSVAGGDGDDTEDSDVLSLWSADSEGDADAFTAELIKRSGSRGGDALVLRDSEDKNDDADAKGDHKHESEQEEAEAESPDVRVEPEWDSVEWRLRQVYTYFDLRHETVPSPFPTVYQTISHNFAFVTEMILGILLVTLFSVSHDSIRHGLWPFLSSSLPYPVAVVAFYLIRWTLNQATLFSCFGVLDGVAGLVCIASNRLPIYPVHDAVEQAGSLTSLWAKHWNRPMQMWLFEHWYRPVNSILRSWPLSLCIPSKLRKMLAVWSTFGASAGFHAWIIVVAAWGQPYMQIDSVKMFMFFIIQPVLMFVEQLIGIETVEGHRKSNGDNHQGGPTSEETESSKSQQSSANTETGTDKVERDAPKPDTSHQSRRSRKKLPHWMGVLWTTISIWLLSGPLVVEPVLHLMGV</sequence>